<name>A0A368YX72_9RHOB</name>
<comment type="caution">
    <text evidence="1">The sequence shown here is derived from an EMBL/GenBank/DDBJ whole genome shotgun (WGS) entry which is preliminary data.</text>
</comment>
<accession>A0A368YX72</accession>
<keyword evidence="2" id="KW-1185">Reference proteome</keyword>
<organism evidence="1 2">
    <name type="scientific">Paracoccus lutimaris</name>
    <dbReference type="NCBI Taxonomy" id="1490030"/>
    <lineage>
        <taxon>Bacteria</taxon>
        <taxon>Pseudomonadati</taxon>
        <taxon>Pseudomonadota</taxon>
        <taxon>Alphaproteobacteria</taxon>
        <taxon>Rhodobacterales</taxon>
        <taxon>Paracoccaceae</taxon>
        <taxon>Paracoccus</taxon>
    </lineage>
</organism>
<evidence type="ECO:0000313" key="2">
    <source>
        <dbReference type="Proteomes" id="UP000253345"/>
    </source>
</evidence>
<sequence length="203" mass="22851">MAKQAKRAWQRMLSGRRLDLLDPTPMDIEISDIAHGLAFVARWNGQTHGDWAYSVAEHSLLVEEIFARGEHGRDPRWRLAALLHDAPEYVIGDMISPVKAALGGEYGEMDTRLAAAIHRRFGLPAQLPVAIKRAIKQADRISAWLEAVQIAGFSRAEADRLFPIPRLDLLEGLEIRLRPPRETRNAYLARFDGLIAEIDQSSR</sequence>
<dbReference type="Proteomes" id="UP000253345">
    <property type="component" value="Unassembled WGS sequence"/>
</dbReference>
<dbReference type="OrthoDB" id="9794481at2"/>
<dbReference type="AlphaFoldDB" id="A0A368YX72"/>
<gene>
    <name evidence="1" type="ORF">DFP89_10947</name>
</gene>
<evidence type="ECO:0008006" key="3">
    <source>
        <dbReference type="Google" id="ProtNLM"/>
    </source>
</evidence>
<evidence type="ECO:0000313" key="1">
    <source>
        <dbReference type="EMBL" id="RCW83866.1"/>
    </source>
</evidence>
<dbReference type="SUPFAM" id="SSF109604">
    <property type="entry name" value="HD-domain/PDEase-like"/>
    <property type="match status" value="1"/>
</dbReference>
<proteinExistence type="predicted"/>
<dbReference type="Gene3D" id="1.10.3210.10">
    <property type="entry name" value="Hypothetical protein af1432"/>
    <property type="match status" value="1"/>
</dbReference>
<protein>
    <recommendedName>
        <fullName evidence="3">HD/PDEase domain-containing protein</fullName>
    </recommendedName>
</protein>
<dbReference type="RefSeq" id="WP_114349224.1">
    <property type="nucleotide sequence ID" value="NZ_QPJL01000009.1"/>
</dbReference>
<dbReference type="EMBL" id="QPJL01000009">
    <property type="protein sequence ID" value="RCW83866.1"/>
    <property type="molecule type" value="Genomic_DNA"/>
</dbReference>
<reference evidence="1 2" key="1">
    <citation type="submission" date="2018-07" db="EMBL/GenBank/DDBJ databases">
        <title>Genomic Encyclopedia of Type Strains, Phase III (KMG-III): the genomes of soil and plant-associated and newly described type strains.</title>
        <authorList>
            <person name="Whitman W."/>
        </authorList>
    </citation>
    <scope>NUCLEOTIDE SEQUENCE [LARGE SCALE GENOMIC DNA]</scope>
    <source>
        <strain evidence="1 2">CECT 8525</strain>
    </source>
</reference>